<evidence type="ECO:0000313" key="2">
    <source>
        <dbReference type="Proteomes" id="UP000654075"/>
    </source>
</evidence>
<protein>
    <submittedName>
        <fullName evidence="1">Uncharacterized protein</fullName>
    </submittedName>
</protein>
<accession>A0A813F8I2</accession>
<keyword evidence="2" id="KW-1185">Reference proteome</keyword>
<proteinExistence type="predicted"/>
<dbReference type="OrthoDB" id="474971at2759"/>
<dbReference type="AlphaFoldDB" id="A0A813F8I2"/>
<reference evidence="1" key="1">
    <citation type="submission" date="2021-02" db="EMBL/GenBank/DDBJ databases">
        <authorList>
            <person name="Dougan E. K."/>
            <person name="Rhodes N."/>
            <person name="Thang M."/>
            <person name="Chan C."/>
        </authorList>
    </citation>
    <scope>NUCLEOTIDE SEQUENCE</scope>
</reference>
<organism evidence="1 2">
    <name type="scientific">Polarella glacialis</name>
    <name type="common">Dinoflagellate</name>
    <dbReference type="NCBI Taxonomy" id="89957"/>
    <lineage>
        <taxon>Eukaryota</taxon>
        <taxon>Sar</taxon>
        <taxon>Alveolata</taxon>
        <taxon>Dinophyceae</taxon>
        <taxon>Suessiales</taxon>
        <taxon>Suessiaceae</taxon>
        <taxon>Polarella</taxon>
    </lineage>
</organism>
<comment type="caution">
    <text evidence="1">The sequence shown here is derived from an EMBL/GenBank/DDBJ whole genome shotgun (WGS) entry which is preliminary data.</text>
</comment>
<name>A0A813F8I2_POLGL</name>
<dbReference type="EMBL" id="CAJNNV010019514">
    <property type="protein sequence ID" value="CAE8606594.1"/>
    <property type="molecule type" value="Genomic_DNA"/>
</dbReference>
<evidence type="ECO:0000313" key="1">
    <source>
        <dbReference type="EMBL" id="CAE8606594.1"/>
    </source>
</evidence>
<sequence length="293" mass="32276">MASRMLPSVPSSMLRYLKNGTFYHFFRRAPTAQELHFPCKRWDPGEDAPSGSEALALESPGLKGLWLLRSCIDATQVARIKGLLATIHGRQTFQWYNYELGRRMMPIHAVPPLDEHAVQRILLGLDVFGAPGSQGADPLEGWPQLSSLLAEGLEGARELQELQELPLRAIPEFAGEPCLFGQAQFLECGAEVTPHRDALPFGGNMIATFVLEGSSEVRVGPLRFRVDTGDMYAIAHSARYEVEHEVMAAPHDRLSVTFRYGLGFPEALPALPGDELRQQAGADRGGQSSIWEA</sequence>
<gene>
    <name evidence="1" type="ORF">PGLA1383_LOCUS24569</name>
</gene>
<dbReference type="SUPFAM" id="SSF51197">
    <property type="entry name" value="Clavaminate synthase-like"/>
    <property type="match status" value="1"/>
</dbReference>
<dbReference type="Proteomes" id="UP000654075">
    <property type="component" value="Unassembled WGS sequence"/>
</dbReference>